<dbReference type="Pfam" id="PF02115">
    <property type="entry name" value="Rho_GDI"/>
    <property type="match status" value="2"/>
</dbReference>
<evidence type="ECO:0008006" key="6">
    <source>
        <dbReference type="Google" id="ProtNLM"/>
    </source>
</evidence>
<evidence type="ECO:0000256" key="1">
    <source>
        <dbReference type="ARBA" id="ARBA00004496"/>
    </source>
</evidence>
<keyword evidence="3" id="KW-0963">Cytoplasm</keyword>
<dbReference type="Proteomes" id="UP000232875">
    <property type="component" value="Unassembled WGS sequence"/>
</dbReference>
<dbReference type="GO" id="GO:0007266">
    <property type="term" value="P:Rho protein signal transduction"/>
    <property type="evidence" value="ECO:0007669"/>
    <property type="project" value="InterPro"/>
</dbReference>
<comment type="subcellular location">
    <subcellularLocation>
        <location evidence="1">Cytoplasm</location>
    </subcellularLocation>
</comment>
<dbReference type="OrthoDB" id="1683373at2759"/>
<keyword evidence="5" id="KW-1185">Reference proteome</keyword>
<evidence type="ECO:0000313" key="5">
    <source>
        <dbReference type="Proteomes" id="UP000232875"/>
    </source>
</evidence>
<comment type="similarity">
    <text evidence="2">Belongs to the Rho GDI family.</text>
</comment>
<gene>
    <name evidence="4" type="ORF">MVES_002641</name>
</gene>
<dbReference type="Gene3D" id="2.70.50.30">
    <property type="entry name" value="Coagulation Factor XIII, subunit A, domain 1"/>
    <property type="match status" value="2"/>
</dbReference>
<organism evidence="4 5">
    <name type="scientific">Malassezia vespertilionis</name>
    <dbReference type="NCBI Taxonomy" id="2020962"/>
    <lineage>
        <taxon>Eukaryota</taxon>
        <taxon>Fungi</taxon>
        <taxon>Dikarya</taxon>
        <taxon>Basidiomycota</taxon>
        <taxon>Ustilaginomycotina</taxon>
        <taxon>Malasseziomycetes</taxon>
        <taxon>Malasseziales</taxon>
        <taxon>Malasseziaceae</taxon>
        <taxon>Malassezia</taxon>
    </lineage>
</organism>
<dbReference type="InterPro" id="IPR014756">
    <property type="entry name" value="Ig_E-set"/>
</dbReference>
<evidence type="ECO:0000313" key="4">
    <source>
        <dbReference type="EMBL" id="PKI83490.1"/>
    </source>
</evidence>
<dbReference type="STRING" id="2020962.A0A2N1JAA7"/>
<dbReference type="GO" id="GO:0005094">
    <property type="term" value="F:Rho GDP-dissociation inhibitor activity"/>
    <property type="evidence" value="ECO:0007669"/>
    <property type="project" value="InterPro"/>
</dbReference>
<reference evidence="4 5" key="1">
    <citation type="submission" date="2017-10" db="EMBL/GenBank/DDBJ databases">
        <title>A novel species of cold-tolerant Malassezia isolated from bats.</title>
        <authorList>
            <person name="Lorch J.M."/>
            <person name="Palmer J.M."/>
            <person name="Vanderwolf K.J."/>
            <person name="Schmidt K.Z."/>
            <person name="Verant M.L."/>
            <person name="Weller T.J."/>
            <person name="Blehert D.S."/>
        </authorList>
    </citation>
    <scope>NUCLEOTIDE SEQUENCE [LARGE SCALE GENOMIC DNA]</scope>
    <source>
        <strain evidence="4 5">NWHC:44797-103</strain>
    </source>
</reference>
<evidence type="ECO:0000256" key="3">
    <source>
        <dbReference type="ARBA" id="ARBA00022490"/>
    </source>
</evidence>
<accession>A0A2N1JAA7</accession>
<dbReference type="SUPFAM" id="SSF81296">
    <property type="entry name" value="E set domains"/>
    <property type="match status" value="1"/>
</dbReference>
<dbReference type="InterPro" id="IPR000406">
    <property type="entry name" value="Rho_GDI"/>
</dbReference>
<dbReference type="InterPro" id="IPR024792">
    <property type="entry name" value="RhoGDI_dom_sf"/>
</dbReference>
<dbReference type="GO" id="GO:0016020">
    <property type="term" value="C:membrane"/>
    <property type="evidence" value="ECO:0007669"/>
    <property type="project" value="TreeGrafter"/>
</dbReference>
<dbReference type="PANTHER" id="PTHR10980:SF3">
    <property type="entry name" value="LD16419P"/>
    <property type="match status" value="1"/>
</dbReference>
<protein>
    <recommendedName>
        <fullName evidence="6">Rho GDP-dissociation inhibitor</fullName>
    </recommendedName>
</protein>
<evidence type="ECO:0000256" key="2">
    <source>
        <dbReference type="ARBA" id="ARBA00009758"/>
    </source>
</evidence>
<sequence length="171" mass="18713">MTGSEPDDELNPTRVYEEHTYHAAISGYNPGQKKSLQEYANLHAEDESLRRWKESLGIVPGAAPADANAPKLTIHKLALESSVLPNGSLGIQLDRPGELERLSKEPLQVPEGIEYSVMIRFSAFGPKRFAPSEAPSGFLARSGINSVRSKVVDDDGTVYADFAWSFKLVKA</sequence>
<dbReference type="AlphaFoldDB" id="A0A2N1JAA7"/>
<dbReference type="GO" id="GO:0005829">
    <property type="term" value="C:cytosol"/>
    <property type="evidence" value="ECO:0007669"/>
    <property type="project" value="TreeGrafter"/>
</dbReference>
<proteinExistence type="inferred from homology"/>
<dbReference type="PANTHER" id="PTHR10980">
    <property type="entry name" value="RHO GDP-DISSOCIATION INHIBITOR"/>
    <property type="match status" value="1"/>
</dbReference>
<name>A0A2N1JAA7_9BASI</name>
<dbReference type="EMBL" id="KZ454991">
    <property type="protein sequence ID" value="PKI83490.1"/>
    <property type="molecule type" value="Genomic_DNA"/>
</dbReference>